<feature type="domain" description="Gram-positive cocci surface proteins LPxTG" evidence="7">
    <location>
        <begin position="3038"/>
        <end position="3072"/>
    </location>
</feature>
<reference evidence="8" key="1">
    <citation type="submission" date="2023-06" db="EMBL/GenBank/DDBJ databases">
        <title>MT1 and MT2 Draft Genomes of Novel Species.</title>
        <authorList>
            <person name="Venkateswaran K."/>
        </authorList>
    </citation>
    <scope>NUCLEOTIDE SEQUENCE</scope>
    <source>
        <strain evidence="8">F6_8S_P_1B</strain>
    </source>
</reference>
<evidence type="ECO:0000256" key="1">
    <source>
        <dbReference type="ARBA" id="ARBA00022512"/>
    </source>
</evidence>
<feature type="transmembrane region" description="Helical" evidence="6">
    <location>
        <begin position="3045"/>
        <end position="3065"/>
    </location>
</feature>
<keyword evidence="3" id="KW-0732">Signal</keyword>
<comment type="caution">
    <text evidence="8">The sequence shown here is derived from an EMBL/GenBank/DDBJ whole genome shotgun (WGS) entry which is preliminary data.</text>
</comment>
<organism evidence="8 9">
    <name type="scientific">Leifsonia williamsii</name>
    <dbReference type="NCBI Taxonomy" id="3035919"/>
    <lineage>
        <taxon>Bacteria</taxon>
        <taxon>Bacillati</taxon>
        <taxon>Actinomycetota</taxon>
        <taxon>Actinomycetes</taxon>
        <taxon>Micrococcales</taxon>
        <taxon>Microbacteriaceae</taxon>
        <taxon>Leifsonia</taxon>
    </lineage>
</organism>
<dbReference type="InterPro" id="IPR001434">
    <property type="entry name" value="OmcB-like_DUF11"/>
</dbReference>
<dbReference type="PANTHER" id="PTHR34819:SF3">
    <property type="entry name" value="CELL SURFACE PROTEIN"/>
    <property type="match status" value="1"/>
</dbReference>
<keyword evidence="6" id="KW-1133">Transmembrane helix</keyword>
<keyword evidence="1" id="KW-0134">Cell wall</keyword>
<evidence type="ECO:0000256" key="2">
    <source>
        <dbReference type="ARBA" id="ARBA00022525"/>
    </source>
</evidence>
<dbReference type="InterPro" id="IPR055354">
    <property type="entry name" value="DUF7507"/>
</dbReference>
<feature type="transmembrane region" description="Helical" evidence="6">
    <location>
        <begin position="30"/>
        <end position="51"/>
    </location>
</feature>
<evidence type="ECO:0000256" key="4">
    <source>
        <dbReference type="ARBA" id="ARBA00023088"/>
    </source>
</evidence>
<keyword evidence="6" id="KW-0472">Membrane</keyword>
<evidence type="ECO:0000259" key="7">
    <source>
        <dbReference type="PROSITE" id="PS50847"/>
    </source>
</evidence>
<keyword evidence="2" id="KW-0964">Secreted</keyword>
<feature type="region of interest" description="Disordered" evidence="5">
    <location>
        <begin position="1"/>
        <end position="24"/>
    </location>
</feature>
<feature type="region of interest" description="Disordered" evidence="5">
    <location>
        <begin position="1218"/>
        <end position="1239"/>
    </location>
</feature>
<dbReference type="RefSeq" id="WP_301210356.1">
    <property type="nucleotide sequence ID" value="NZ_JAROCF010000001.1"/>
</dbReference>
<dbReference type="EMBL" id="JAROCF010000001">
    <property type="protein sequence ID" value="MDN4613931.1"/>
    <property type="molecule type" value="Genomic_DNA"/>
</dbReference>
<name>A0ABT8K8Z0_9MICO</name>
<dbReference type="Gene3D" id="2.60.40.10">
    <property type="entry name" value="Immunoglobulins"/>
    <property type="match status" value="6"/>
</dbReference>
<dbReference type="InterPro" id="IPR047589">
    <property type="entry name" value="DUF11_rpt"/>
</dbReference>
<dbReference type="PROSITE" id="PS50847">
    <property type="entry name" value="GRAM_POS_ANCHORING"/>
    <property type="match status" value="1"/>
</dbReference>
<proteinExistence type="predicted"/>
<sequence>MDGSRSLRLFPAPAATRGPEGARRRRRRPIIAVIAMLAVLFTVLVPANAAMADMSLPNTDDISWTKTGSTTASGTLPGNLASLPGATLSVSSSQQPVDVAEWGSSTVASHTNGGYDCMRGRALKQITTCETFTYTVTLKTPLIDPIVPFGFSTGRYWSTTESTSRGCISGWYDGALSNVNGSAPTSSSLTTLQEPGGGWAHTGTATWALPQSAIDSNNCINRTTTDQMGMIQLRGKISSYSFTVYYRAAIVIPWTTTVCPLLSAPAGQFIASVLIPQVDLRVQKTGPASVPGNSALTWDITVSNLSQWDSHGFVVKDAVPSSMSNVSIVSAPAGCSVNGRDLVCAIAPPGCSVSQNGSVSTLADISCTNAILADQSVLAPGASSTIRLSATAPATNGTKIANTVTVSGVDEDPYTPNNSSTVTTTVVQAPSLSIAKQAALAPGSTGKAGDLVNYTFTATNTGNVALTGVTIADPLPGLSGLTYSWPGAAGSLQAGQSVTATATYRLTQADVDAGAVSNVATATGRDPGNALVDGGKAPATVTLNPKPALTMTKQAALAPGATGKAGDLVTYTFSATNVGDVTLKNVAISDPHAGLSALTYQWPGTPGQLAPGQKATATATYTITQADVDAGRVDNTASAAGTTLSGVPVDGGRASVSIPLTGSPQLSLTKTAKLAVGAQGVIGDRVEYTFTATNTGTQTLTNVTVVDQLAGMSALTYQWPGVAGVLVPGQSVTATATYTIAQKDVDAGSVNNVATATGRAPNGASVPSGPAQATVPLNVKPELTLTKRAVLTPGQTGVAGDKVQYTFTVTNTGRVTVNGVTISDHLAGLSALTYQWPGAAGVLQPGQTATATATYTLKQADVDAGSVSNVAVASGTTPTGAPVTSNEVPATVPLDRTASLNVTKTAKLATGQTGKAGDTVNYTFSATNTGPTTLTSVTITDPLPGLSALVYTWPGTPGTLAPGQKVTATATYTVKQADVDAGSVSNVAASAGKAPDGTPVDGGRAPATVPLTNTASLNIRKTATLAPGAVGKAGDTVNYTFSATNTGPTTLTNVKITDPLPGLSSLVYTWPGASGTLKPGETVNATATYTVKQADVDSGAVSNVAASTGRAPDGSNVDGGKAPATVPLKAGASLNVTKVAKLGDGATGKVGDTITYTFTSTNTGPTTLTGVTITDPLPGLSALEYNWPASAGVLAPGQKVTATATYVVKQADVDAGSVSNVASSKGTAPDGSPVDGGKAPATVPLDDDASLNVTKTAALAAGQSGKAGDTVNYTFSATNTGPTTLTGVVISDPLPGLSALTYTWPGAAGVLKPGQKVTATATYTVKQADVDSGAVSNVASSTGTAPDGSPVDGGRAPATVPLTHGASLNITKTGVIAAGQSGKAGDTVNYTFSATNTGPTTLTEVVIADPLPGLSAMSYSWPGVAGTLKPGQTVTATATYTVKQTDVDAGSISNIAASGGRAPDGSPVDGGKAPATVALPHGASLNIAKTAALASGQVGKAGDTVNYTFSATNTGATTLKNVVISDPLPGLSALKYTWPGTPGTLKPGQTVTATATYTVTQADADAGAVSNVAGSTGTAPDGSAVDGGKAPATVPLGATPTLRLHKEIASVTGGSAGDVVTYRFTSTNTGALTLKNVVIVDPLDGLSAMTYTWPGASGILKPGESVVATATYVIKQSDVDAGGVWNTAVSHGDLLGKSGRSLLRSSGSVDSNESSAELPLGQAPKLELTKTGALAAGATGKAGDRVSFSFTLSNPGSVSLTAVSIADQLPGLSAITYSWPGAAGALSPGQTATATASYTLTQADVDAGKVTNIATASSTDPSGDPVDSDPAQADVPLTGAPSIALVKTGALAAGATGKAGDAVNFAFTATNTGTTTLTAVTIEDRLPAVSALAYSWPGAAGTLAPGQKVTATATYALTQVDIDAGRVTNVAVPHSTAPDGSPVDGAPAQAVVPVTPAPALTLTKTGALAAGATGKAGDAITFGFTITNTGSVTASSVAITDQLAGLSAITYTWPASAGALAPGQSASGTATYTVRQADVDAGSVLNVATAAGKAPDGSPIPTGPAQVSVPLQATPALTLVKTGALAAGATGVVGDRVQFSFTVTNSGSVTATGVSISDQLAGLSAITYTWPAAAGTLAPGQSATATASYTLKQADLDAGSVKNVATATGKTPSGSTVTAPPAQVEVPVDASPALTLVKTGALAPGATGAVGDRVQFSFTVTNSGSVTATGVSISDQLAGLSAITYTWPAAAGTLAPGQSATATASYTLKQADLDAGSVKNAATASAKTPTGSTVTAPPAQVEVPVDASPALTLVKTGALAAGATGAVGDTVTFRFTVTNSGTATAAGVSISDQLAGVSAITYTWPATAGVLAPGASVQATATYALTQADIDAGSVTNVATATGSAPDGSTIEAPPAQVVVPVAGRPALTVTKTGALAAGATGAAGDSVSYRITATNSGTVTLTAVTISDELAGLSALQYAWPGSVGVLAPGQAVTATASYTVTQADVDAGSVLNVASASGTDPRGNSVPGGPAQTVVPLAPTPALSLAKSSALAAGATGVAGDTVDYTFTMRNTGTVTLTSVTVTDGLAGLSAIVYTWPGAAGILAPGEQATGTATYVLTQADVDAGAVANTATATGKTPQGETVPATPAEAVVSLDPAPGLAVVKKAALAPGATGGAGDTVRYTFTVTNTGGVTLTSVAVDDQLDGMSALDYAWPAEAGVLAPGQSATATASYTISQADVDAGSVTNLATGVGTGPRGDVVDTPPAEAVVPLNPTPGLALTKTAVFSADSDGSAGDAVEYTFSVTNTGGVTLDGVSISDQLTGMSVPVYSWPGAAGVLAPGQSATARATYIVTAADVEAGSVDNVATATGRAPSGSTVTSPEAHAAVPLAGVPLQAGTPGMDLTKSGSLAEGALGQVGDLVHFTFVVTNTGTVPLTSVSISDPLDGISPLQFGAWPGAVGRLEPGQAVTATATYALTPDDVARGSVVNTAFAHGTHEETPLEAGSNTVTVPLPPQAFPSGGQPMVAATEQAPVFDMLAHTGLDALPFGFGALALLLAGGVLLLIRRRARES</sequence>
<gene>
    <name evidence="8" type="ORF">P5G50_05635</name>
</gene>
<accession>A0ABT8K8Z0</accession>
<dbReference type="Proteomes" id="UP001174208">
    <property type="component" value="Unassembled WGS sequence"/>
</dbReference>
<dbReference type="Pfam" id="PF24346">
    <property type="entry name" value="DUF7507"/>
    <property type="match status" value="22"/>
</dbReference>
<dbReference type="PANTHER" id="PTHR34819">
    <property type="entry name" value="LARGE CYSTEINE-RICH PERIPLASMIC PROTEIN OMCB"/>
    <property type="match status" value="1"/>
</dbReference>
<protein>
    <recommendedName>
        <fullName evidence="7">Gram-positive cocci surface proteins LPxTG domain-containing protein</fullName>
    </recommendedName>
</protein>
<keyword evidence="9" id="KW-1185">Reference proteome</keyword>
<dbReference type="InterPro" id="IPR019931">
    <property type="entry name" value="LPXTG_anchor"/>
</dbReference>
<evidence type="ECO:0000313" key="9">
    <source>
        <dbReference type="Proteomes" id="UP001174208"/>
    </source>
</evidence>
<feature type="region of interest" description="Disordered" evidence="5">
    <location>
        <begin position="1336"/>
        <end position="1355"/>
    </location>
</feature>
<dbReference type="Pfam" id="PF01345">
    <property type="entry name" value="DUF11"/>
    <property type="match status" value="1"/>
</dbReference>
<dbReference type="InterPro" id="IPR013783">
    <property type="entry name" value="Ig-like_fold"/>
</dbReference>
<dbReference type="InterPro" id="IPR051172">
    <property type="entry name" value="Chlamydia_OmcB"/>
</dbReference>
<evidence type="ECO:0000256" key="3">
    <source>
        <dbReference type="ARBA" id="ARBA00022729"/>
    </source>
</evidence>
<evidence type="ECO:0000313" key="8">
    <source>
        <dbReference type="EMBL" id="MDN4613931.1"/>
    </source>
</evidence>
<evidence type="ECO:0000256" key="5">
    <source>
        <dbReference type="SAM" id="MobiDB-lite"/>
    </source>
</evidence>
<keyword evidence="4" id="KW-0572">Peptidoglycan-anchor</keyword>
<evidence type="ECO:0000256" key="6">
    <source>
        <dbReference type="SAM" id="Phobius"/>
    </source>
</evidence>
<keyword evidence="6" id="KW-0812">Transmembrane</keyword>
<dbReference type="NCBIfam" id="TIGR01451">
    <property type="entry name" value="B_ant_repeat"/>
    <property type="match status" value="21"/>
</dbReference>